<proteinExistence type="predicted"/>
<evidence type="ECO:0000313" key="1">
    <source>
        <dbReference type="EMBL" id="GAX87595.1"/>
    </source>
</evidence>
<keyword evidence="1" id="KW-0378">Hydrolase</keyword>
<dbReference type="Gene3D" id="3.40.50.11190">
    <property type="match status" value="1"/>
</dbReference>
<dbReference type="Proteomes" id="UP000217944">
    <property type="component" value="Unassembled WGS sequence"/>
</dbReference>
<dbReference type="Gene3D" id="3.40.50.2000">
    <property type="entry name" value="Glycogen Phosphorylase B"/>
    <property type="match status" value="1"/>
</dbReference>
<organism evidence="1 2">
    <name type="scientific">Lebetimonas natsushimae</name>
    <dbReference type="NCBI Taxonomy" id="1936991"/>
    <lineage>
        <taxon>Bacteria</taxon>
        <taxon>Pseudomonadati</taxon>
        <taxon>Campylobacterota</taxon>
        <taxon>Epsilonproteobacteria</taxon>
        <taxon>Nautiliales</taxon>
        <taxon>Nautiliaceae</taxon>
        <taxon>Lebetimonas</taxon>
    </lineage>
</organism>
<keyword evidence="2" id="KW-1185">Reference proteome</keyword>
<evidence type="ECO:0000313" key="2">
    <source>
        <dbReference type="Proteomes" id="UP000217944"/>
    </source>
</evidence>
<dbReference type="RefSeq" id="WP_096258809.1">
    <property type="nucleotide sequence ID" value="NZ_BDME01000002.1"/>
</dbReference>
<dbReference type="GO" id="GO:0016787">
    <property type="term" value="F:hydrolase activity"/>
    <property type="evidence" value="ECO:0007669"/>
    <property type="project" value="UniProtKB-KW"/>
</dbReference>
<comment type="caution">
    <text evidence="1">The sequence shown here is derived from an EMBL/GenBank/DDBJ whole genome shotgun (WGS) entry which is preliminary data.</text>
</comment>
<reference evidence="1 2" key="1">
    <citation type="journal article" date="2017" name="Syst. Appl. Microbiol.">
        <title>Lebetimonas natsushimae sp. nov., a novel strictly anaerobic, moderately thermophilic chemoautotroph isolated from a deep-sea hydrothermal vent polychaete nest in the Mid-Okinawa Trough.</title>
        <authorList>
            <person name="Nagata R."/>
            <person name="Takaki Y."/>
            <person name="Tame A."/>
            <person name="Nunoura T."/>
            <person name="Muto H."/>
            <person name="Mino S."/>
            <person name="Sawayama S."/>
            <person name="Takai K."/>
            <person name="Nakagawa S."/>
        </authorList>
    </citation>
    <scope>NUCLEOTIDE SEQUENCE [LARGE SCALE GENOMIC DNA]</scope>
    <source>
        <strain evidence="1 2">HS1857</strain>
    </source>
</reference>
<dbReference type="AlphaFoldDB" id="A0A292YEM6"/>
<gene>
    <name evidence="1" type="ORF">LNAT_P0892</name>
</gene>
<accession>A0A292YEM6</accession>
<dbReference type="EC" id="3.6.1.57" evidence="1"/>
<protein>
    <submittedName>
        <fullName evidence="1">UDP-2,4-diacetamido-2,4,6-trideoxy-beta-L-altropyranose hydrolase</fullName>
        <ecNumber evidence="1">3.6.1.57</ecNumber>
    </submittedName>
</protein>
<dbReference type="EMBL" id="BDME01000002">
    <property type="protein sequence ID" value="GAX87595.1"/>
    <property type="molecule type" value="Genomic_DNA"/>
</dbReference>
<dbReference type="OrthoDB" id="9788924at2"/>
<name>A0A292YEM6_9BACT</name>
<sequence>MTILRVDFSSEIGLGHLKRIEVFVQRYNIENPLIVCKKCDENLTKLSTLKVSSEEEFFKQVKKINPEWVIIDNYNFTYENEKEFKKLFPQIKLSVFDDFYAKHFCDEVLNHNLGVKIEKYEKPEIVKIIKPLIRKEFFVAKKKRLKKEGIFISLGGSDAKELTLKILKILKIKKLTVNLYITSANKNIEKIKKFCKVNKWVKLHINEDVAMGMSKSKFGIITPSGISYEALFMNLPFVAIEVADNQKELVKYLKRKHIKILKPNEIRKILYLIKGKI</sequence>